<dbReference type="SUPFAM" id="SSF56317">
    <property type="entry name" value="Carbon-nitrogen hydrolase"/>
    <property type="match status" value="1"/>
</dbReference>
<dbReference type="Gene3D" id="3.60.110.10">
    <property type="entry name" value="Carbon-nitrogen hydrolase"/>
    <property type="match status" value="1"/>
</dbReference>
<evidence type="ECO:0000259" key="2">
    <source>
        <dbReference type="PROSITE" id="PS50263"/>
    </source>
</evidence>
<dbReference type="InterPro" id="IPR036526">
    <property type="entry name" value="C-N_Hydrolase_sf"/>
</dbReference>
<name>A0A1N7PHZ6_9RHOB</name>
<proteinExistence type="predicted"/>
<dbReference type="EMBL" id="FTOG01000010">
    <property type="protein sequence ID" value="SIT10140.1"/>
    <property type="molecule type" value="Genomic_DNA"/>
</dbReference>
<dbReference type="STRING" id="453582.SAMN05421580_11020"/>
<evidence type="ECO:0000313" key="4">
    <source>
        <dbReference type="Proteomes" id="UP000186221"/>
    </source>
</evidence>
<sequence length="301" mass="32789">MRRITIASAAYPLDWLADWAAYEAKIRAWVQSAALKQADLLVFPEYGAMELASLGGAEVAADLERAVAEVARHHDAMERLFEGLAIEFGLYILAPSGPVVEGMVRRNRAALFGPSGRIGHQDKAIMTRFEREDWFIDAGVEGLRLFDTGLGRIAVLICYDSEFPLLARAVCEAGAELLLVPSCTDTRAGYHRVRTGAQARALENQCVSVQSVIVGQAAWCPAVDENHGAAALYAPADVNWCDTGVIAEGGYDEPGWVTATVDLEAVVKARTDGEVLTFRHWSEQPMQAAHVHLVMENPRKA</sequence>
<dbReference type="Pfam" id="PF00795">
    <property type="entry name" value="CN_hydrolase"/>
    <property type="match status" value="1"/>
</dbReference>
<dbReference type="AlphaFoldDB" id="A0A1N7PHZ6"/>
<feature type="domain" description="CN hydrolase" evidence="2">
    <location>
        <begin position="4"/>
        <end position="263"/>
    </location>
</feature>
<evidence type="ECO:0000313" key="3">
    <source>
        <dbReference type="EMBL" id="SIT10140.1"/>
    </source>
</evidence>
<keyword evidence="1 3" id="KW-0378">Hydrolase</keyword>
<protein>
    <submittedName>
        <fullName evidence="3">Predicted amidohydrolase</fullName>
    </submittedName>
</protein>
<dbReference type="GO" id="GO:0016811">
    <property type="term" value="F:hydrolase activity, acting on carbon-nitrogen (but not peptide) bonds, in linear amides"/>
    <property type="evidence" value="ECO:0007669"/>
    <property type="project" value="UniProtKB-ARBA"/>
</dbReference>
<dbReference type="Proteomes" id="UP000186221">
    <property type="component" value="Unassembled WGS sequence"/>
</dbReference>
<dbReference type="InterPro" id="IPR050345">
    <property type="entry name" value="Aliph_Amidase/BUP"/>
</dbReference>
<accession>A0A1N7PHZ6</accession>
<reference evidence="4" key="1">
    <citation type="submission" date="2017-01" db="EMBL/GenBank/DDBJ databases">
        <authorList>
            <person name="Varghese N."/>
            <person name="Submissions S."/>
        </authorList>
    </citation>
    <scope>NUCLEOTIDE SEQUENCE [LARGE SCALE GENOMIC DNA]</scope>
    <source>
        <strain evidence="4">DSM 19945</strain>
    </source>
</reference>
<evidence type="ECO:0000256" key="1">
    <source>
        <dbReference type="ARBA" id="ARBA00022801"/>
    </source>
</evidence>
<dbReference type="PROSITE" id="PS50263">
    <property type="entry name" value="CN_HYDROLASE"/>
    <property type="match status" value="1"/>
</dbReference>
<dbReference type="PANTHER" id="PTHR43674">
    <property type="entry name" value="NITRILASE C965.09-RELATED"/>
    <property type="match status" value="1"/>
</dbReference>
<dbReference type="PANTHER" id="PTHR43674:SF2">
    <property type="entry name" value="BETA-UREIDOPROPIONASE"/>
    <property type="match status" value="1"/>
</dbReference>
<dbReference type="InterPro" id="IPR003010">
    <property type="entry name" value="C-N_Hydrolase"/>
</dbReference>
<keyword evidence="4" id="KW-1185">Reference proteome</keyword>
<organism evidence="3 4">
    <name type="scientific">Rhodobacter aestuarii</name>
    <dbReference type="NCBI Taxonomy" id="453582"/>
    <lineage>
        <taxon>Bacteria</taxon>
        <taxon>Pseudomonadati</taxon>
        <taxon>Pseudomonadota</taxon>
        <taxon>Alphaproteobacteria</taxon>
        <taxon>Rhodobacterales</taxon>
        <taxon>Rhodobacter group</taxon>
        <taxon>Rhodobacter</taxon>
    </lineage>
</organism>
<dbReference type="CDD" id="cd07574">
    <property type="entry name" value="nitrilase_Rim1_like"/>
    <property type="match status" value="1"/>
</dbReference>
<gene>
    <name evidence="3" type="ORF">SAMN05421580_11020</name>
</gene>